<proteinExistence type="predicted"/>
<gene>
    <name evidence="1" type="primary">ccmI</name>
    <name evidence="1" type="ORF">M1843_01520</name>
</gene>
<dbReference type="InterPro" id="IPR017560">
    <property type="entry name" value="Cyt_c_biogenesis_CcmI"/>
</dbReference>
<comment type="caution">
    <text evidence="1">The sequence shown here is derived from an EMBL/GenBank/DDBJ whole genome shotgun (WGS) entry which is preliminary data.</text>
</comment>
<reference evidence="1 2" key="1">
    <citation type="submission" date="2022-02" db="EMBL/GenBank/DDBJ databases">
        <title>The car tank lid bacteriome: a reservoir of bacteria with potential in bioremediation of fuel.</title>
        <authorList>
            <person name="Vidal-Verdu A."/>
            <person name="Gomez-Martinez D."/>
            <person name="Latorre-Perez A."/>
            <person name="Pereto J."/>
            <person name="Porcar M."/>
        </authorList>
    </citation>
    <scope>NUCLEOTIDE SEQUENCE [LARGE SCALE GENOMIC DNA]</scope>
    <source>
        <strain evidence="1 2">4D.3</strain>
    </source>
</reference>
<sequence length="83" mass="9188">MGLFTALVTLPLAPVRGVVWVAEQVRTEAERELYDPGTIRQRLDEIARARQEGTIDDADADAAERELVARLLESSRRRRGGGA</sequence>
<organism evidence="1 2">
    <name type="scientific">Isoptericola peretonis</name>
    <dbReference type="NCBI Taxonomy" id="2918523"/>
    <lineage>
        <taxon>Bacteria</taxon>
        <taxon>Bacillati</taxon>
        <taxon>Actinomycetota</taxon>
        <taxon>Actinomycetes</taxon>
        <taxon>Micrococcales</taxon>
        <taxon>Promicromonosporaceae</taxon>
        <taxon>Isoptericola</taxon>
    </lineage>
</organism>
<evidence type="ECO:0000313" key="2">
    <source>
        <dbReference type="Proteomes" id="UP001651050"/>
    </source>
</evidence>
<name>A0ABT0IYW1_9MICO</name>
<dbReference type="InterPro" id="IPR007804">
    <property type="entry name" value="GvpG"/>
</dbReference>
<protein>
    <submittedName>
        <fullName evidence="1">C-type cytochrome biogenesis protein CcmI</fullName>
    </submittedName>
</protein>
<evidence type="ECO:0000313" key="1">
    <source>
        <dbReference type="EMBL" id="MCK9792424.1"/>
    </source>
</evidence>
<keyword evidence="2" id="KW-1185">Reference proteome</keyword>
<dbReference type="RefSeq" id="WP_416342297.1">
    <property type="nucleotide sequence ID" value="NZ_JALQCY010000001.1"/>
</dbReference>
<dbReference type="Proteomes" id="UP001651050">
    <property type="component" value="Unassembled WGS sequence"/>
</dbReference>
<accession>A0ABT0IYW1</accession>
<dbReference type="EMBL" id="JALQCY010000001">
    <property type="protein sequence ID" value="MCK9792424.1"/>
    <property type="molecule type" value="Genomic_DNA"/>
</dbReference>
<dbReference type="NCBIfam" id="TIGR03142">
    <property type="entry name" value="cytochro_ccmI"/>
    <property type="match status" value="1"/>
</dbReference>
<dbReference type="Pfam" id="PF05120">
    <property type="entry name" value="GvpG"/>
    <property type="match status" value="1"/>
</dbReference>